<protein>
    <submittedName>
        <fullName evidence="2">DinB family protein</fullName>
    </submittedName>
</protein>
<reference evidence="2 3" key="1">
    <citation type="submission" date="2019-11" db="EMBL/GenBank/DDBJ databases">
        <title>Pedobacter sp. HMF7647 Genome sequencing and assembly.</title>
        <authorList>
            <person name="Kang H."/>
            <person name="Kim H."/>
            <person name="Joh K."/>
        </authorList>
    </citation>
    <scope>NUCLEOTIDE SEQUENCE [LARGE SCALE GENOMIC DNA]</scope>
    <source>
        <strain evidence="2 3">HMF7647</strain>
    </source>
</reference>
<keyword evidence="3" id="KW-1185">Reference proteome</keyword>
<dbReference type="Proteomes" id="UP000466586">
    <property type="component" value="Unassembled WGS sequence"/>
</dbReference>
<dbReference type="Pfam" id="PF12867">
    <property type="entry name" value="DinB_2"/>
    <property type="match status" value="1"/>
</dbReference>
<evidence type="ECO:0000259" key="1">
    <source>
        <dbReference type="Pfam" id="PF12867"/>
    </source>
</evidence>
<comment type="caution">
    <text evidence="2">The sequence shown here is derived from an EMBL/GenBank/DDBJ whole genome shotgun (WGS) entry which is preliminary data.</text>
</comment>
<feature type="domain" description="DinB-like" evidence="1">
    <location>
        <begin position="11"/>
        <end position="143"/>
    </location>
</feature>
<dbReference type="SUPFAM" id="SSF109854">
    <property type="entry name" value="DinB/YfiT-like putative metalloenzymes"/>
    <property type="match status" value="1"/>
</dbReference>
<evidence type="ECO:0000313" key="3">
    <source>
        <dbReference type="Proteomes" id="UP000466586"/>
    </source>
</evidence>
<dbReference type="InterPro" id="IPR034660">
    <property type="entry name" value="DinB/YfiT-like"/>
</dbReference>
<dbReference type="InterPro" id="IPR024775">
    <property type="entry name" value="DinB-like"/>
</dbReference>
<accession>A0A7K1Y9J0</accession>
<proteinExistence type="predicted"/>
<dbReference type="AlphaFoldDB" id="A0A7K1Y9J0"/>
<dbReference type="EMBL" id="WVHT01000004">
    <property type="protein sequence ID" value="MXV51242.1"/>
    <property type="molecule type" value="Genomic_DNA"/>
</dbReference>
<dbReference type="Gene3D" id="1.20.120.450">
    <property type="entry name" value="dinb family like domain"/>
    <property type="match status" value="1"/>
</dbReference>
<sequence>MESQVANILNVRTYLLDQIKDFSVEQLNKIPDGFNNNIIWNLGHLTSAMQGLCYKRSGLKPAVEEQYVEPFIPGSKPEKYYNEEDVNAIKELLLSSPLKLQDDYQRGIFQEYTTVTTRYNVTLSNIDEAIDFVLFHEGLHAGYVMAMRKLV</sequence>
<name>A0A7K1Y9J0_9SPHI</name>
<evidence type="ECO:0000313" key="2">
    <source>
        <dbReference type="EMBL" id="MXV51242.1"/>
    </source>
</evidence>
<organism evidence="2 3">
    <name type="scientific">Hufsiella arboris</name>
    <dbReference type="NCBI Taxonomy" id="2695275"/>
    <lineage>
        <taxon>Bacteria</taxon>
        <taxon>Pseudomonadati</taxon>
        <taxon>Bacteroidota</taxon>
        <taxon>Sphingobacteriia</taxon>
        <taxon>Sphingobacteriales</taxon>
        <taxon>Sphingobacteriaceae</taxon>
        <taxon>Hufsiella</taxon>
    </lineage>
</organism>
<gene>
    <name evidence="2" type="ORF">GS399_09700</name>
</gene>